<evidence type="ECO:0000259" key="2">
    <source>
        <dbReference type="PROSITE" id="PS51022"/>
    </source>
</evidence>
<organism evidence="3 4">
    <name type="scientific">Synaphobranchus kaupii</name>
    <name type="common">Kaup's arrowtooth eel</name>
    <dbReference type="NCBI Taxonomy" id="118154"/>
    <lineage>
        <taxon>Eukaryota</taxon>
        <taxon>Metazoa</taxon>
        <taxon>Chordata</taxon>
        <taxon>Craniata</taxon>
        <taxon>Vertebrata</taxon>
        <taxon>Euteleostomi</taxon>
        <taxon>Actinopterygii</taxon>
        <taxon>Neopterygii</taxon>
        <taxon>Teleostei</taxon>
        <taxon>Anguilliformes</taxon>
        <taxon>Synaphobranchidae</taxon>
        <taxon>Synaphobranchus</taxon>
    </lineage>
</organism>
<gene>
    <name evidence="3" type="ORF">SKAU_G00227090</name>
</gene>
<dbReference type="InterPro" id="IPR036892">
    <property type="entry name" value="L27_dom_sf"/>
</dbReference>
<dbReference type="SUPFAM" id="SSF101288">
    <property type="entry name" value="L27 domain"/>
    <property type="match status" value="1"/>
</dbReference>
<dbReference type="Gene3D" id="1.10.287.470">
    <property type="entry name" value="Helix hairpin bin"/>
    <property type="match status" value="1"/>
</dbReference>
<sequence>MVHRYDTERAMGLLKQYQDSLTSPEEQGLRTSVGKVSAILNSQLFQALLDIQECYEVTLKLNTTENGQVTDTGKSDPEMEWEKEEKEGVSLVQVTSRTCSQKVERVCGVVSHSHVEAPKRCGVIRANK</sequence>
<dbReference type="InterPro" id="IPR015143">
    <property type="entry name" value="L27_1"/>
</dbReference>
<dbReference type="EMBL" id="JAINUF010000008">
    <property type="protein sequence ID" value="KAJ8351233.1"/>
    <property type="molecule type" value="Genomic_DNA"/>
</dbReference>
<keyword evidence="4" id="KW-1185">Reference proteome</keyword>
<name>A0A9Q1IQU5_SYNKA</name>
<feature type="region of interest" description="Disordered" evidence="1">
    <location>
        <begin position="66"/>
        <end position="87"/>
    </location>
</feature>
<proteinExistence type="predicted"/>
<dbReference type="PROSITE" id="PS51022">
    <property type="entry name" value="L27"/>
    <property type="match status" value="1"/>
</dbReference>
<dbReference type="InterPro" id="IPR004172">
    <property type="entry name" value="L27_dom"/>
</dbReference>
<dbReference type="AlphaFoldDB" id="A0A9Q1IQU5"/>
<dbReference type="OrthoDB" id="78824at2759"/>
<reference evidence="3" key="1">
    <citation type="journal article" date="2023" name="Science">
        <title>Genome structures resolve the early diversification of teleost fishes.</title>
        <authorList>
            <person name="Parey E."/>
            <person name="Louis A."/>
            <person name="Montfort J."/>
            <person name="Bouchez O."/>
            <person name="Roques C."/>
            <person name="Iampietro C."/>
            <person name="Lluch J."/>
            <person name="Castinel A."/>
            <person name="Donnadieu C."/>
            <person name="Desvignes T."/>
            <person name="Floi Bucao C."/>
            <person name="Jouanno E."/>
            <person name="Wen M."/>
            <person name="Mejri S."/>
            <person name="Dirks R."/>
            <person name="Jansen H."/>
            <person name="Henkel C."/>
            <person name="Chen W.J."/>
            <person name="Zahm M."/>
            <person name="Cabau C."/>
            <person name="Klopp C."/>
            <person name="Thompson A.W."/>
            <person name="Robinson-Rechavi M."/>
            <person name="Braasch I."/>
            <person name="Lecointre G."/>
            <person name="Bobe J."/>
            <person name="Postlethwait J.H."/>
            <person name="Berthelot C."/>
            <person name="Roest Crollius H."/>
            <person name="Guiguen Y."/>
        </authorList>
    </citation>
    <scope>NUCLEOTIDE SEQUENCE</scope>
    <source>
        <strain evidence="3">WJC10195</strain>
    </source>
</reference>
<evidence type="ECO:0000313" key="4">
    <source>
        <dbReference type="Proteomes" id="UP001152622"/>
    </source>
</evidence>
<dbReference type="Pfam" id="PF09058">
    <property type="entry name" value="L27_1"/>
    <property type="match status" value="1"/>
</dbReference>
<accession>A0A9Q1IQU5</accession>
<dbReference type="Pfam" id="PF10608">
    <property type="entry name" value="MAGUK_N_PEST"/>
    <property type="match status" value="1"/>
</dbReference>
<protein>
    <recommendedName>
        <fullName evidence="2">L27 domain-containing protein</fullName>
    </recommendedName>
</protein>
<evidence type="ECO:0000313" key="3">
    <source>
        <dbReference type="EMBL" id="KAJ8351233.1"/>
    </source>
</evidence>
<evidence type="ECO:0000256" key="1">
    <source>
        <dbReference type="SAM" id="MobiDB-lite"/>
    </source>
</evidence>
<comment type="caution">
    <text evidence="3">The sequence shown here is derived from an EMBL/GenBank/DDBJ whole genome shotgun (WGS) entry which is preliminary data.</text>
</comment>
<feature type="domain" description="L27" evidence="2">
    <location>
        <begin position="1"/>
        <end position="63"/>
    </location>
</feature>
<dbReference type="InterPro" id="IPR019590">
    <property type="entry name" value="DLG1_PEST_dom"/>
</dbReference>
<dbReference type="Proteomes" id="UP001152622">
    <property type="component" value="Chromosome 8"/>
</dbReference>